<organism evidence="3 4">
    <name type="scientific">Fistulifera solaris</name>
    <name type="common">Oleaginous diatom</name>
    <dbReference type="NCBI Taxonomy" id="1519565"/>
    <lineage>
        <taxon>Eukaryota</taxon>
        <taxon>Sar</taxon>
        <taxon>Stramenopiles</taxon>
        <taxon>Ochrophyta</taxon>
        <taxon>Bacillariophyta</taxon>
        <taxon>Bacillariophyceae</taxon>
        <taxon>Bacillariophycidae</taxon>
        <taxon>Naviculales</taxon>
        <taxon>Naviculaceae</taxon>
        <taxon>Fistulifera</taxon>
    </lineage>
</organism>
<comment type="caution">
    <text evidence="3">The sequence shown here is derived from an EMBL/GenBank/DDBJ whole genome shotgun (WGS) entry which is preliminary data.</text>
</comment>
<dbReference type="CDD" id="cd10747">
    <property type="entry name" value="DnaJ_C"/>
    <property type="match status" value="1"/>
</dbReference>
<dbReference type="FunFam" id="2.60.260.20:FF:000013">
    <property type="entry name" value="DnaJ subfamily B member 11"/>
    <property type="match status" value="1"/>
</dbReference>
<dbReference type="Gene3D" id="2.10.230.10">
    <property type="entry name" value="Heat shock protein DnaJ, cysteine-rich domain"/>
    <property type="match status" value="1"/>
</dbReference>
<feature type="chain" id="PRO_5012577303" evidence="1">
    <location>
        <begin position="38"/>
        <end position="385"/>
    </location>
</feature>
<dbReference type="Pfam" id="PF00226">
    <property type="entry name" value="DnaJ"/>
    <property type="match status" value="1"/>
</dbReference>
<dbReference type="GO" id="GO:0030544">
    <property type="term" value="F:Hsp70 protein binding"/>
    <property type="evidence" value="ECO:0007669"/>
    <property type="project" value="InterPro"/>
</dbReference>
<gene>
    <name evidence="3" type="ORF">FisN_4Lh471</name>
</gene>
<sequence length="385" mass="43236">MFPTRKTTKRGCGNSTAAASAWWKCLLLLTLVQVVSAADFYKLLGISRDATLKEIKKAYRQKSLEYHPDKNKEEGASERFAEINYAYEVLSDQEKRDIYNRHGEEGLKRHEQRGGGGGGGFDDIFEQMFNFGGGGRRRGNQEQTTPSVEIPLHLTLNELYSGKTLEVKYVRQVLCLQWEMCVKQAPECHGPGVRVIRQQLAPGFVQTVQQADEKCVAQGKMWNPNCKACPERTQSESIDLTIEVAAGLRVGERITFEGVTDERPGYKPGDLHFVIFEEPHADYHRDRDDLFKTMEIPLVDALTGFSITLTHLDGEQFTVDVNEVTDCDHVLRVHGKGMPRRNGRGFGDLYLTFEVDFPDELSAAQKEAIRAILGDGSSSGKNEEL</sequence>
<dbReference type="SUPFAM" id="SSF49493">
    <property type="entry name" value="HSP40/DnaJ peptide-binding domain"/>
    <property type="match status" value="2"/>
</dbReference>
<dbReference type="InterPro" id="IPR018253">
    <property type="entry name" value="DnaJ_domain_CS"/>
</dbReference>
<keyword evidence="4" id="KW-1185">Reference proteome</keyword>
<dbReference type="Proteomes" id="UP000198406">
    <property type="component" value="Unassembled WGS sequence"/>
</dbReference>
<dbReference type="PROSITE" id="PS50076">
    <property type="entry name" value="DNAJ_2"/>
    <property type="match status" value="1"/>
</dbReference>
<accession>A0A1Z5KDI3</accession>
<dbReference type="EMBL" id="BDSP01000207">
    <property type="protein sequence ID" value="GAX24350.1"/>
    <property type="molecule type" value="Genomic_DNA"/>
</dbReference>
<dbReference type="SMART" id="SM00271">
    <property type="entry name" value="DnaJ"/>
    <property type="match status" value="1"/>
</dbReference>
<dbReference type="PRINTS" id="PR00625">
    <property type="entry name" value="JDOMAIN"/>
</dbReference>
<evidence type="ECO:0000256" key="1">
    <source>
        <dbReference type="SAM" id="SignalP"/>
    </source>
</evidence>
<protein>
    <submittedName>
        <fullName evidence="3">DnaJ homolog subfamily B member 11</fullName>
    </submittedName>
</protein>
<feature type="domain" description="J" evidence="2">
    <location>
        <begin position="39"/>
        <end position="103"/>
    </location>
</feature>
<dbReference type="Gene3D" id="1.10.287.110">
    <property type="entry name" value="DnaJ domain"/>
    <property type="match status" value="1"/>
</dbReference>
<evidence type="ECO:0000259" key="2">
    <source>
        <dbReference type="PROSITE" id="PS50076"/>
    </source>
</evidence>
<dbReference type="SUPFAM" id="SSF46565">
    <property type="entry name" value="Chaperone J-domain"/>
    <property type="match status" value="1"/>
</dbReference>
<dbReference type="OrthoDB" id="550424at2759"/>
<evidence type="ECO:0000313" key="3">
    <source>
        <dbReference type="EMBL" id="GAX24350.1"/>
    </source>
</evidence>
<name>A0A1Z5KDI3_FISSO</name>
<feature type="signal peptide" evidence="1">
    <location>
        <begin position="1"/>
        <end position="37"/>
    </location>
</feature>
<dbReference type="InterPro" id="IPR044713">
    <property type="entry name" value="DNJA1/2-like"/>
</dbReference>
<dbReference type="AlphaFoldDB" id="A0A1Z5KDI3"/>
<dbReference type="Gene3D" id="2.60.260.20">
    <property type="entry name" value="Urease metallochaperone UreE, N-terminal domain"/>
    <property type="match status" value="2"/>
</dbReference>
<dbReference type="InterPro" id="IPR008971">
    <property type="entry name" value="HSP40/DnaJ_pept-bd"/>
</dbReference>
<dbReference type="FunCoup" id="A0A1Z5KDI3">
    <property type="interactions" value="22"/>
</dbReference>
<dbReference type="InParanoid" id="A0A1Z5KDI3"/>
<dbReference type="InterPro" id="IPR036869">
    <property type="entry name" value="J_dom_sf"/>
</dbReference>
<dbReference type="PANTHER" id="PTHR43888">
    <property type="entry name" value="DNAJ-LIKE-2, ISOFORM A-RELATED"/>
    <property type="match status" value="1"/>
</dbReference>
<dbReference type="InterPro" id="IPR002939">
    <property type="entry name" value="DnaJ_C"/>
</dbReference>
<keyword evidence="1" id="KW-0732">Signal</keyword>
<dbReference type="CDD" id="cd06257">
    <property type="entry name" value="DnaJ"/>
    <property type="match status" value="1"/>
</dbReference>
<proteinExistence type="predicted"/>
<reference evidence="3 4" key="1">
    <citation type="journal article" date="2015" name="Plant Cell">
        <title>Oil accumulation by the oleaginous diatom Fistulifera solaris as revealed by the genome and transcriptome.</title>
        <authorList>
            <person name="Tanaka T."/>
            <person name="Maeda Y."/>
            <person name="Veluchamy A."/>
            <person name="Tanaka M."/>
            <person name="Abida H."/>
            <person name="Marechal E."/>
            <person name="Bowler C."/>
            <person name="Muto M."/>
            <person name="Sunaga Y."/>
            <person name="Tanaka M."/>
            <person name="Yoshino T."/>
            <person name="Taniguchi T."/>
            <person name="Fukuda Y."/>
            <person name="Nemoto M."/>
            <person name="Matsumoto M."/>
            <person name="Wong P.S."/>
            <person name="Aburatani S."/>
            <person name="Fujibuchi W."/>
        </authorList>
    </citation>
    <scope>NUCLEOTIDE SEQUENCE [LARGE SCALE GENOMIC DNA]</scope>
    <source>
        <strain evidence="3 4">JPCC DA0580</strain>
    </source>
</reference>
<dbReference type="GO" id="GO:0051082">
    <property type="term" value="F:unfolded protein binding"/>
    <property type="evidence" value="ECO:0007669"/>
    <property type="project" value="InterPro"/>
</dbReference>
<dbReference type="GO" id="GO:0006457">
    <property type="term" value="P:protein folding"/>
    <property type="evidence" value="ECO:0007669"/>
    <property type="project" value="InterPro"/>
</dbReference>
<dbReference type="PROSITE" id="PS00636">
    <property type="entry name" value="DNAJ_1"/>
    <property type="match status" value="1"/>
</dbReference>
<evidence type="ECO:0000313" key="4">
    <source>
        <dbReference type="Proteomes" id="UP000198406"/>
    </source>
</evidence>
<dbReference type="InterPro" id="IPR001623">
    <property type="entry name" value="DnaJ_domain"/>
</dbReference>
<dbReference type="Pfam" id="PF01556">
    <property type="entry name" value="DnaJ_C"/>
    <property type="match status" value="1"/>
</dbReference>